<gene>
    <name evidence="2" type="ORF">GCM10017620_02510</name>
</gene>
<reference evidence="2" key="1">
    <citation type="journal article" date="2014" name="Int. J. Syst. Evol. Microbiol.">
        <title>Complete genome of a new Firmicutes species belonging to the dominant human colonic microbiota ('Ruminococcus bicirculans') reveals two chromosomes and a selective capacity to utilize plant glucans.</title>
        <authorList>
            <consortium name="NISC Comparative Sequencing Program"/>
            <person name="Wegmann U."/>
            <person name="Louis P."/>
            <person name="Goesmann A."/>
            <person name="Henrissat B."/>
            <person name="Duncan S.H."/>
            <person name="Flint H.J."/>
        </authorList>
    </citation>
    <scope>NUCLEOTIDE SEQUENCE</scope>
    <source>
        <strain evidence="2">VKM B-1499</strain>
    </source>
</reference>
<proteinExistence type="predicted"/>
<name>A0ABQ5T7E9_9CAUL</name>
<dbReference type="Proteomes" id="UP001143509">
    <property type="component" value="Unassembled WGS sequence"/>
</dbReference>
<reference evidence="2" key="2">
    <citation type="submission" date="2023-01" db="EMBL/GenBank/DDBJ databases">
        <authorList>
            <person name="Sun Q."/>
            <person name="Evtushenko L."/>
        </authorList>
    </citation>
    <scope>NUCLEOTIDE SEQUENCE</scope>
    <source>
        <strain evidence="2">VKM B-1499</strain>
    </source>
</reference>
<evidence type="ECO:0000313" key="2">
    <source>
        <dbReference type="EMBL" id="GLK47278.1"/>
    </source>
</evidence>
<feature type="region of interest" description="Disordered" evidence="1">
    <location>
        <begin position="70"/>
        <end position="103"/>
    </location>
</feature>
<dbReference type="EMBL" id="BSFD01000001">
    <property type="protein sequence ID" value="GLK47278.1"/>
    <property type="molecule type" value="Genomic_DNA"/>
</dbReference>
<sequence length="103" mass="11029">MLTAKLVGSKRTLLWRQIGGPATPDREPRSEHSLVSADQRASGTALFGLASVCVGARDFNNPWRGGLDRRCGGRGRTRQASGLAGEGEGNGENDHVQELPLIY</sequence>
<comment type="caution">
    <text evidence="2">The sequence shown here is derived from an EMBL/GenBank/DDBJ whole genome shotgun (WGS) entry which is preliminary data.</text>
</comment>
<organism evidence="2 3">
    <name type="scientific">Brevundimonas intermedia</name>
    <dbReference type="NCBI Taxonomy" id="74315"/>
    <lineage>
        <taxon>Bacteria</taxon>
        <taxon>Pseudomonadati</taxon>
        <taxon>Pseudomonadota</taxon>
        <taxon>Alphaproteobacteria</taxon>
        <taxon>Caulobacterales</taxon>
        <taxon>Caulobacteraceae</taxon>
        <taxon>Brevundimonas</taxon>
    </lineage>
</organism>
<evidence type="ECO:0000313" key="3">
    <source>
        <dbReference type="Proteomes" id="UP001143509"/>
    </source>
</evidence>
<keyword evidence="3" id="KW-1185">Reference proteome</keyword>
<protein>
    <submittedName>
        <fullName evidence="2">Uncharacterized protein</fullName>
    </submittedName>
</protein>
<accession>A0ABQ5T7E9</accession>
<evidence type="ECO:0000256" key="1">
    <source>
        <dbReference type="SAM" id="MobiDB-lite"/>
    </source>
</evidence>